<dbReference type="Pfam" id="PF04484">
    <property type="entry name" value="QWRF"/>
    <property type="match status" value="1"/>
</dbReference>
<evidence type="ECO:0000256" key="2">
    <source>
        <dbReference type="SAM" id="MobiDB-lite"/>
    </source>
</evidence>
<organism evidence="3 4">
    <name type="scientific">Penstemon smallii</name>
    <dbReference type="NCBI Taxonomy" id="265156"/>
    <lineage>
        <taxon>Eukaryota</taxon>
        <taxon>Viridiplantae</taxon>
        <taxon>Streptophyta</taxon>
        <taxon>Embryophyta</taxon>
        <taxon>Tracheophyta</taxon>
        <taxon>Spermatophyta</taxon>
        <taxon>Magnoliopsida</taxon>
        <taxon>eudicotyledons</taxon>
        <taxon>Gunneridae</taxon>
        <taxon>Pentapetalae</taxon>
        <taxon>asterids</taxon>
        <taxon>lamiids</taxon>
        <taxon>Lamiales</taxon>
        <taxon>Plantaginaceae</taxon>
        <taxon>Cheloneae</taxon>
        <taxon>Penstemon</taxon>
    </lineage>
</organism>
<name>A0ABD3TW68_9LAMI</name>
<dbReference type="EMBL" id="JBJXBP010000003">
    <property type="protein sequence ID" value="KAL3840478.1"/>
    <property type="molecule type" value="Genomic_DNA"/>
</dbReference>
<dbReference type="PANTHER" id="PTHR31807">
    <property type="entry name" value="AUGMIN FAMILY MEMBER"/>
    <property type="match status" value="1"/>
</dbReference>
<comment type="similarity">
    <text evidence="1">Belongs to the QWRF family.</text>
</comment>
<gene>
    <name evidence="3" type="ORF">ACJIZ3_025069</name>
</gene>
<proteinExistence type="inferred from homology"/>
<comment type="caution">
    <text evidence="3">The sequence shown here is derived from an EMBL/GenBank/DDBJ whole genome shotgun (WGS) entry which is preliminary data.</text>
</comment>
<feature type="compositionally biased region" description="Polar residues" evidence="2">
    <location>
        <begin position="22"/>
        <end position="31"/>
    </location>
</feature>
<dbReference type="AlphaFoldDB" id="A0ABD3TW68"/>
<feature type="compositionally biased region" description="Polar residues" evidence="2">
    <location>
        <begin position="1"/>
        <end position="10"/>
    </location>
</feature>
<feature type="compositionally biased region" description="Basic and acidic residues" evidence="2">
    <location>
        <begin position="147"/>
        <end position="181"/>
    </location>
</feature>
<feature type="region of interest" description="Disordered" evidence="2">
    <location>
        <begin position="1"/>
        <end position="118"/>
    </location>
</feature>
<dbReference type="Proteomes" id="UP001634393">
    <property type="component" value="Unassembled WGS sequence"/>
</dbReference>
<keyword evidence="4" id="KW-1185">Reference proteome</keyword>
<feature type="region of interest" description="Disordered" evidence="2">
    <location>
        <begin position="146"/>
        <end position="181"/>
    </location>
</feature>
<protein>
    <recommendedName>
        <fullName evidence="5">QWRF motif-containing protein 2</fullName>
    </recommendedName>
</protein>
<dbReference type="InterPro" id="IPR007573">
    <property type="entry name" value="QWRF"/>
</dbReference>
<accession>A0ABD3TW68</accession>
<dbReference type="PANTHER" id="PTHR31807:SF2">
    <property type="entry name" value="PROTEIN SNOWY COTYLEDON 3"/>
    <property type="match status" value="1"/>
</dbReference>
<sequence>MVTAFTPNPKQQEHRTSRRQPLLSSDSNNAPPSRRPKAREVTSRYLSLSTSSSSSSNSNNTTSSSVTSASSISSIRCHSPLLRNRAAINTTTTTPKSQQRAVSAERRRTAAANVKTPSNAERMLATSLRSLSVSFQGESYSFPVSKVRKDTPERRRTGVTPVRDRENSRPSDNQKHRWPGRLREENSNFLTRSLDYGAERVKLSGSGAALKDLSKSMADGTSGNTICVKLKHETNNSEIRELDPLNSDTVSVQLRGIPRGIVVPPRYKVNKVLDPASPVSKNALSRIGPSKLIAKKFQNDSPVSSPREVITSRGLSPLRGGVRAASPCKAFTPSNGAMLRGMASPIRNRCGVANSSESNMCSTPSILSFANDVRRGKLGENRIADAHDLRILYNRQLQWRFANARVENALSVQKHTSETSLYNAWVTTSRLRNSVKSKRVKLQLLRHNMKLYSILKDLETPLENWGLLDRDHCNSVSGAIEALEANTLRLPIVGGARVDVQKVKEAISSAVDTMQTMASSICSLLTKVEQMNLVVSELSNLSSKERALLNECRDLLSTTLIPLQVTHCSLTTHLLQVHRLPSLTKKYHERDDDIFRRLFV</sequence>
<feature type="compositionally biased region" description="Low complexity" evidence="2">
    <location>
        <begin position="47"/>
        <end position="74"/>
    </location>
</feature>
<evidence type="ECO:0000313" key="4">
    <source>
        <dbReference type="Proteomes" id="UP001634393"/>
    </source>
</evidence>
<evidence type="ECO:0000313" key="3">
    <source>
        <dbReference type="EMBL" id="KAL3840478.1"/>
    </source>
</evidence>
<evidence type="ECO:0000256" key="1">
    <source>
        <dbReference type="ARBA" id="ARBA00010016"/>
    </source>
</evidence>
<evidence type="ECO:0008006" key="5">
    <source>
        <dbReference type="Google" id="ProtNLM"/>
    </source>
</evidence>
<reference evidence="3 4" key="1">
    <citation type="submission" date="2024-12" db="EMBL/GenBank/DDBJ databases">
        <title>The unique morphological basis and parallel evolutionary history of personate flowers in Penstemon.</title>
        <authorList>
            <person name="Depatie T.H."/>
            <person name="Wessinger C.A."/>
        </authorList>
    </citation>
    <scope>NUCLEOTIDE SEQUENCE [LARGE SCALE GENOMIC DNA]</scope>
    <source>
        <strain evidence="3">WTNN_2</strain>
        <tissue evidence="3">Leaf</tissue>
    </source>
</reference>